<dbReference type="OrthoDB" id="9791261at2"/>
<dbReference type="GO" id="GO:0015562">
    <property type="term" value="F:efflux transmembrane transporter activity"/>
    <property type="evidence" value="ECO:0007669"/>
    <property type="project" value="InterPro"/>
</dbReference>
<protein>
    <submittedName>
        <fullName evidence="3">Cobalt-zinc-cadmium resistance protein CzcC</fullName>
    </submittedName>
</protein>
<dbReference type="RefSeq" id="WP_145269127.1">
    <property type="nucleotide sequence ID" value="NZ_CP036426.1"/>
</dbReference>
<proteinExistence type="inferred from homology"/>
<evidence type="ECO:0000313" key="3">
    <source>
        <dbReference type="EMBL" id="QDV34317.1"/>
    </source>
</evidence>
<keyword evidence="4" id="KW-1185">Reference proteome</keyword>
<dbReference type="Proteomes" id="UP000317835">
    <property type="component" value="Chromosome"/>
</dbReference>
<dbReference type="PANTHER" id="PTHR30203">
    <property type="entry name" value="OUTER MEMBRANE CATION EFFLUX PROTEIN"/>
    <property type="match status" value="1"/>
</dbReference>
<dbReference type="Gene3D" id="1.20.1600.10">
    <property type="entry name" value="Outer membrane efflux proteins (OEP)"/>
    <property type="match status" value="1"/>
</dbReference>
<evidence type="ECO:0000313" key="4">
    <source>
        <dbReference type="Proteomes" id="UP000317835"/>
    </source>
</evidence>
<dbReference type="EMBL" id="CP036426">
    <property type="protein sequence ID" value="QDV34317.1"/>
    <property type="molecule type" value="Genomic_DNA"/>
</dbReference>
<dbReference type="InterPro" id="IPR003423">
    <property type="entry name" value="OMP_efflux"/>
</dbReference>
<feature type="region of interest" description="Disordered" evidence="2">
    <location>
        <begin position="23"/>
        <end position="80"/>
    </location>
</feature>
<dbReference type="Pfam" id="PF02321">
    <property type="entry name" value="OEP"/>
    <property type="match status" value="1"/>
</dbReference>
<dbReference type="SUPFAM" id="SSF56954">
    <property type="entry name" value="Outer membrane efflux proteins (OEP)"/>
    <property type="match status" value="1"/>
</dbReference>
<evidence type="ECO:0000256" key="2">
    <source>
        <dbReference type="SAM" id="MobiDB-lite"/>
    </source>
</evidence>
<dbReference type="InterPro" id="IPR010131">
    <property type="entry name" value="MdtP/NodT-like"/>
</dbReference>
<comment type="similarity">
    <text evidence="1">Belongs to the outer membrane factor (OMF) (TC 1.B.17) family.</text>
</comment>
<gene>
    <name evidence="3" type="primary">czcC_3</name>
    <name evidence="3" type="ORF">ElP_22020</name>
</gene>
<organism evidence="3 4">
    <name type="scientific">Tautonia plasticadhaerens</name>
    <dbReference type="NCBI Taxonomy" id="2527974"/>
    <lineage>
        <taxon>Bacteria</taxon>
        <taxon>Pseudomonadati</taxon>
        <taxon>Planctomycetota</taxon>
        <taxon>Planctomycetia</taxon>
        <taxon>Isosphaerales</taxon>
        <taxon>Isosphaeraceae</taxon>
        <taxon>Tautonia</taxon>
    </lineage>
</organism>
<dbReference type="AlphaFoldDB" id="A0A518H0F8"/>
<dbReference type="KEGG" id="tpla:ElP_22020"/>
<name>A0A518H0F8_9BACT</name>
<reference evidence="3 4" key="1">
    <citation type="submission" date="2019-02" db="EMBL/GenBank/DDBJ databases">
        <title>Deep-cultivation of Planctomycetes and their phenomic and genomic characterization uncovers novel biology.</title>
        <authorList>
            <person name="Wiegand S."/>
            <person name="Jogler M."/>
            <person name="Boedeker C."/>
            <person name="Pinto D."/>
            <person name="Vollmers J."/>
            <person name="Rivas-Marin E."/>
            <person name="Kohn T."/>
            <person name="Peeters S.H."/>
            <person name="Heuer A."/>
            <person name="Rast P."/>
            <person name="Oberbeckmann S."/>
            <person name="Bunk B."/>
            <person name="Jeske O."/>
            <person name="Meyerdierks A."/>
            <person name="Storesund J.E."/>
            <person name="Kallscheuer N."/>
            <person name="Luecker S."/>
            <person name="Lage O.M."/>
            <person name="Pohl T."/>
            <person name="Merkel B.J."/>
            <person name="Hornburger P."/>
            <person name="Mueller R.-W."/>
            <person name="Bruemmer F."/>
            <person name="Labrenz M."/>
            <person name="Spormann A.M."/>
            <person name="Op den Camp H."/>
            <person name="Overmann J."/>
            <person name="Amann R."/>
            <person name="Jetten M.S.M."/>
            <person name="Mascher T."/>
            <person name="Medema M.H."/>
            <person name="Devos D.P."/>
            <person name="Kaster A.-K."/>
            <person name="Ovreas L."/>
            <person name="Rohde M."/>
            <person name="Galperin M.Y."/>
            <person name="Jogler C."/>
        </authorList>
    </citation>
    <scope>NUCLEOTIDE SEQUENCE [LARGE SCALE GENOMIC DNA]</scope>
    <source>
        <strain evidence="3 4">ElP</strain>
    </source>
</reference>
<accession>A0A518H0F8</accession>
<evidence type="ECO:0000256" key="1">
    <source>
        <dbReference type="ARBA" id="ARBA00007613"/>
    </source>
</evidence>
<sequence>MTNRTAIGRIAPVLAALLAPGAAEGRQDSGPAGQVEIGAPGFESPVSSSLGQMPGSGGNLGGNAPGSDRPVIGGGTGASGRVPPSLSTPGGDQFQDLGGAGMGLVPGLPEPSVPIFGPMTISDIEDEGPPDGLTLDQAVALLVRNNLTLRSRFFELPKARADILTASLYPNPLLFYDAQLVPYGNYSEEQPGGPVQHDLNIQHPIDLTNKVGARTRVAERAYTVLEAQYRDAVRIEMDNLYRTYLGVLLARRAVDFSRAAVTGLESFLETVRDRRQEELATEVDVNQILLLREQAMIGLEDAIQSERAAKIRLGTLLNLPPSQAEQIPIRGTLFKTETPDPPLGAALVRLALESRPDLAAFRMGVDRSRADLDLALANRLADVYMLYQPFTYQDNDVGVGEQGSYSWALGLTVPLPLYNRNQGNIQRAKLNVEQTKVELTSQERQVVAEVIQAEREYLVSRAAAERLRQVSRPAAEQILETAKLRYRAGEQDLLYVLNAYREYNGFVRQYLSTWLRYRRAMLSLNTAVGRRILP</sequence>
<dbReference type="PANTHER" id="PTHR30203:SF24">
    <property type="entry name" value="BLR4935 PROTEIN"/>
    <property type="match status" value="1"/>
</dbReference>
<feature type="compositionally biased region" description="Gly residues" evidence="2">
    <location>
        <begin position="54"/>
        <end position="64"/>
    </location>
</feature>